<dbReference type="GO" id="GO:0016020">
    <property type="term" value="C:membrane"/>
    <property type="evidence" value="ECO:0007669"/>
    <property type="project" value="InterPro"/>
</dbReference>
<sequence length="402" mass="44553">MDRIISPKVIMVVTTLFVITLFAAEVFGAPGYLRWCAELGIILASIVSVYYYRIMISDKQSNGQKRELNQTETAVAEVLSELRMLSDTEVDSVNEEVLRSQNLLVEAVGDLTRCFERLRTLGLAQETMMGEVIQRASGEDTESLNVKGFAEEVTTVMEYFIDIMVSISRDSVKTVQNIDDMVELMDDIFVVLEDVSCIANQTNLLALNAAVEAARAGEAGRGFAVVANEVRNLSIRSSKFNENIRGKVTETQDAVSRVRDTVVGMASRDMNESIKAKNRVNQLLMSITQMNKFFDKKILDIGGVGEQVNTSVGDAVRLLQFEDIVTQSLGMAQKNSLRLKEANRELNVAAVSLAESKEDKDSTVQALQQLANKIKEKRQSLNETQHRVVSAESLDSGDVELF</sequence>
<protein>
    <submittedName>
        <fullName evidence="5">Methyl-accepting chemotaxis transducer domain protein</fullName>
    </submittedName>
</protein>
<dbReference type="PANTHER" id="PTHR32089:SF112">
    <property type="entry name" value="LYSOZYME-LIKE PROTEIN-RELATED"/>
    <property type="match status" value="1"/>
</dbReference>
<accession>A0A3B1A062</accession>
<dbReference type="SMART" id="SM00283">
    <property type="entry name" value="MA"/>
    <property type="match status" value="1"/>
</dbReference>
<evidence type="ECO:0000259" key="4">
    <source>
        <dbReference type="PROSITE" id="PS50111"/>
    </source>
</evidence>
<dbReference type="GO" id="GO:0007165">
    <property type="term" value="P:signal transduction"/>
    <property type="evidence" value="ECO:0007669"/>
    <property type="project" value="UniProtKB-KW"/>
</dbReference>
<dbReference type="PANTHER" id="PTHR32089">
    <property type="entry name" value="METHYL-ACCEPTING CHEMOTAXIS PROTEIN MCPB"/>
    <property type="match status" value="1"/>
</dbReference>
<proteinExistence type="predicted"/>
<keyword evidence="3" id="KW-0472">Membrane</keyword>
<dbReference type="InterPro" id="IPR004089">
    <property type="entry name" value="MCPsignal_dom"/>
</dbReference>
<feature type="domain" description="Methyl-accepting transducer" evidence="4">
    <location>
        <begin position="131"/>
        <end position="262"/>
    </location>
</feature>
<feature type="coiled-coil region" evidence="2">
    <location>
        <begin position="339"/>
        <end position="387"/>
    </location>
</feature>
<keyword evidence="1" id="KW-0807">Transducer</keyword>
<organism evidence="5">
    <name type="scientific">hydrothermal vent metagenome</name>
    <dbReference type="NCBI Taxonomy" id="652676"/>
    <lineage>
        <taxon>unclassified sequences</taxon>
        <taxon>metagenomes</taxon>
        <taxon>ecological metagenomes</taxon>
    </lineage>
</organism>
<dbReference type="Gene3D" id="1.10.287.950">
    <property type="entry name" value="Methyl-accepting chemotaxis protein"/>
    <property type="match status" value="1"/>
</dbReference>
<dbReference type="SUPFAM" id="SSF58104">
    <property type="entry name" value="Methyl-accepting chemotaxis protein (MCP) signaling domain"/>
    <property type="match status" value="1"/>
</dbReference>
<evidence type="ECO:0000313" key="5">
    <source>
        <dbReference type="EMBL" id="VAW86226.1"/>
    </source>
</evidence>
<dbReference type="EMBL" id="UOFO01000088">
    <property type="protein sequence ID" value="VAW86226.1"/>
    <property type="molecule type" value="Genomic_DNA"/>
</dbReference>
<name>A0A3B1A062_9ZZZZ</name>
<reference evidence="5" key="1">
    <citation type="submission" date="2018-06" db="EMBL/GenBank/DDBJ databases">
        <authorList>
            <person name="Zhirakovskaya E."/>
        </authorList>
    </citation>
    <scope>NUCLEOTIDE SEQUENCE</scope>
</reference>
<feature type="transmembrane region" description="Helical" evidence="3">
    <location>
        <begin position="9"/>
        <end position="26"/>
    </location>
</feature>
<evidence type="ECO:0000256" key="3">
    <source>
        <dbReference type="SAM" id="Phobius"/>
    </source>
</evidence>
<evidence type="ECO:0000256" key="2">
    <source>
        <dbReference type="SAM" id="Coils"/>
    </source>
</evidence>
<dbReference type="AlphaFoldDB" id="A0A3B1A062"/>
<dbReference type="Pfam" id="PF00015">
    <property type="entry name" value="MCPsignal"/>
    <property type="match status" value="1"/>
</dbReference>
<keyword evidence="3" id="KW-1133">Transmembrane helix</keyword>
<keyword evidence="3" id="KW-0812">Transmembrane</keyword>
<keyword evidence="2" id="KW-0175">Coiled coil</keyword>
<gene>
    <name evidence="5" type="ORF">MNBD_GAMMA16-919</name>
</gene>
<feature type="transmembrane region" description="Helical" evidence="3">
    <location>
        <begin position="32"/>
        <end position="52"/>
    </location>
</feature>
<evidence type="ECO:0000256" key="1">
    <source>
        <dbReference type="ARBA" id="ARBA00023224"/>
    </source>
</evidence>
<dbReference type="PROSITE" id="PS50111">
    <property type="entry name" value="CHEMOTAXIS_TRANSDUC_2"/>
    <property type="match status" value="1"/>
</dbReference>